<proteinExistence type="predicted"/>
<dbReference type="GO" id="GO:0016787">
    <property type="term" value="F:hydrolase activity"/>
    <property type="evidence" value="ECO:0007669"/>
    <property type="project" value="UniProtKB-KW"/>
</dbReference>
<dbReference type="InterPro" id="IPR059226">
    <property type="entry name" value="Choice_anch_Q_dom"/>
</dbReference>
<dbReference type="InterPro" id="IPR012334">
    <property type="entry name" value="Pectin_lyas_fold"/>
</dbReference>
<dbReference type="Gene3D" id="2.150.10.10">
    <property type="entry name" value="Serralysin-like metalloprotease, C-terminal"/>
    <property type="match status" value="2"/>
</dbReference>
<evidence type="ECO:0000259" key="4">
    <source>
        <dbReference type="Pfam" id="PF13229"/>
    </source>
</evidence>
<dbReference type="InterPro" id="IPR018511">
    <property type="entry name" value="Hemolysin-typ_Ca-bd_CS"/>
</dbReference>
<dbReference type="PRINTS" id="PR00313">
    <property type="entry name" value="CABNDNGRPT"/>
</dbReference>
<dbReference type="InterPro" id="IPR011049">
    <property type="entry name" value="Serralysin-like_metalloprot_C"/>
</dbReference>
<dbReference type="InterPro" id="IPR050557">
    <property type="entry name" value="RTX_toxin/Mannuronan_C5-epim"/>
</dbReference>
<dbReference type="NCBIfam" id="NF041518">
    <property type="entry name" value="choice_anch_Q"/>
    <property type="match status" value="1"/>
</dbReference>
<dbReference type="InterPro" id="IPR039448">
    <property type="entry name" value="Beta_helix"/>
</dbReference>
<dbReference type="SMART" id="SM00710">
    <property type="entry name" value="PbH1"/>
    <property type="match status" value="6"/>
</dbReference>
<keyword evidence="5" id="KW-0378">Hydrolase</keyword>
<dbReference type="InterPro" id="IPR011050">
    <property type="entry name" value="Pectin_lyase_fold/virulence"/>
</dbReference>
<dbReference type="PANTHER" id="PTHR38340">
    <property type="entry name" value="S-LAYER PROTEIN"/>
    <property type="match status" value="1"/>
</dbReference>
<dbReference type="PANTHER" id="PTHR38340:SF1">
    <property type="entry name" value="S-LAYER PROTEIN"/>
    <property type="match status" value="1"/>
</dbReference>
<evidence type="ECO:0000256" key="3">
    <source>
        <dbReference type="ARBA" id="ARBA00022525"/>
    </source>
</evidence>
<dbReference type="SUPFAM" id="SSF51120">
    <property type="entry name" value="beta-Roll"/>
    <property type="match status" value="2"/>
</dbReference>
<dbReference type="PROSITE" id="PS00330">
    <property type="entry name" value="HEMOLYSIN_CALCIUM"/>
    <property type="match status" value="2"/>
</dbReference>
<dbReference type="InterPro" id="IPR001343">
    <property type="entry name" value="Hemolysn_Ca-bd"/>
</dbReference>
<keyword evidence="6" id="KW-1185">Reference proteome</keyword>
<reference evidence="5 6" key="1">
    <citation type="submission" date="2020-08" db="EMBL/GenBank/DDBJ databases">
        <title>Genomic Encyclopedia of Type Strains, Phase IV (KMG-IV): sequencing the most valuable type-strain genomes for metagenomic binning, comparative biology and taxonomic classification.</title>
        <authorList>
            <person name="Goeker M."/>
        </authorList>
    </citation>
    <scope>NUCLEOTIDE SEQUENCE [LARGE SCALE GENOMIC DNA]</scope>
    <source>
        <strain evidence="5 6">DSM 101730</strain>
    </source>
</reference>
<dbReference type="InterPro" id="IPR006626">
    <property type="entry name" value="PbH1"/>
</dbReference>
<comment type="caution">
    <text evidence="5">The sequence shown here is derived from an EMBL/GenBank/DDBJ whole genome shotgun (WGS) entry which is preliminary data.</text>
</comment>
<accession>A0A840SHP7</accession>
<dbReference type="GO" id="GO:0005509">
    <property type="term" value="F:calcium ion binding"/>
    <property type="evidence" value="ECO:0007669"/>
    <property type="project" value="InterPro"/>
</dbReference>
<comment type="subcellular location">
    <subcellularLocation>
        <location evidence="2">Secreted</location>
    </subcellularLocation>
</comment>
<comment type="function">
    <text evidence="1">Converts beta-D-mannuronic acid (M) to alpha-L-guluronic acid (G), producing a polymer with gel-forming capacity, required for the formation of the cyst coat.</text>
</comment>
<dbReference type="EMBL" id="JACHFM010000001">
    <property type="protein sequence ID" value="MBB5221407.1"/>
    <property type="molecule type" value="Genomic_DNA"/>
</dbReference>
<dbReference type="SUPFAM" id="SSF51126">
    <property type="entry name" value="Pectin lyase-like"/>
    <property type="match status" value="1"/>
</dbReference>
<feature type="domain" description="Right handed beta helix" evidence="4">
    <location>
        <begin position="45"/>
        <end position="137"/>
    </location>
</feature>
<dbReference type="GO" id="GO:0005576">
    <property type="term" value="C:extracellular region"/>
    <property type="evidence" value="ECO:0007669"/>
    <property type="project" value="UniProtKB-SubCell"/>
</dbReference>
<dbReference type="AlphaFoldDB" id="A0A840SHP7"/>
<gene>
    <name evidence="5" type="ORF">HNP73_001328</name>
</gene>
<evidence type="ECO:0000256" key="2">
    <source>
        <dbReference type="ARBA" id="ARBA00004613"/>
    </source>
</evidence>
<dbReference type="Proteomes" id="UP000549457">
    <property type="component" value="Unassembled WGS sequence"/>
</dbReference>
<organism evidence="5 6">
    <name type="scientific">Amaricoccus macauensis</name>
    <dbReference type="NCBI Taxonomy" id="57001"/>
    <lineage>
        <taxon>Bacteria</taxon>
        <taxon>Pseudomonadati</taxon>
        <taxon>Pseudomonadota</taxon>
        <taxon>Alphaproteobacteria</taxon>
        <taxon>Rhodobacterales</taxon>
        <taxon>Paracoccaceae</taxon>
        <taxon>Amaricoccus</taxon>
    </lineage>
</organism>
<evidence type="ECO:0000313" key="6">
    <source>
        <dbReference type="Proteomes" id="UP000549457"/>
    </source>
</evidence>
<name>A0A840SHP7_9RHOB</name>
<dbReference type="Gene3D" id="2.160.20.10">
    <property type="entry name" value="Single-stranded right-handed beta-helix, Pectin lyase-like"/>
    <property type="match status" value="1"/>
</dbReference>
<dbReference type="EC" id="3.4.24.40" evidence="5"/>
<dbReference type="Pfam" id="PF00353">
    <property type="entry name" value="HemolysinCabind"/>
    <property type="match status" value="2"/>
</dbReference>
<protein>
    <submittedName>
        <fullName evidence="5">Serralysin</fullName>
        <ecNumber evidence="5">3.4.24.40</ecNumber>
    </submittedName>
</protein>
<evidence type="ECO:0000256" key="1">
    <source>
        <dbReference type="ARBA" id="ARBA00002822"/>
    </source>
</evidence>
<dbReference type="Pfam" id="PF13229">
    <property type="entry name" value="Beta_helix"/>
    <property type="match status" value="1"/>
</dbReference>
<keyword evidence="3" id="KW-0964">Secreted</keyword>
<sequence>MWKLAAGDEVIVGPGTYNEMVRISANGTADNPITVRSAVPGAAKIVTNQTFGVHVQGDYVKVDGFDISGASGAGVTANLTHHVTISNNIVHDNGSNGISASRSDFTTIEGNVTYRNAANGPYSGISVYHPENITGDTTTYGYRIIVRNNVSYDNVTKTGAHSDGNGIIMDDFRSTQDLTRTPYLFPSLVENNVVYNNGGKGVQVDWSDYVTVRNNTSWHNNLDPKKSGTWHGELSNMNASHNTWVNNIAVADPTVSGTGTAIDNTSNNGYINSDNIWRNNLTYNGTSGDDSVRTTGGNTKLSPEHGNLLGINPMFLGAPGNFTLHPDSLAIDGGTKNYGFPVLDSDGNPRQGGLDMGAIESGTRPEVPPPAPAIRGTVANDFLAGTANGDLMYGDLGNDVMQGNAGNDTINGESGHDQLYGGLGDDLLNGGMGNNRIFGEAGNDTLFSLNGGDWLDGGAGNDLLRSGAGKDTLIGGTGADSFVFSVVTDAGNGLKSDEIRDFSSLQGDKINLSGIDADTGTTGNQAFTFIGANAFSGIAGELQYVNGRLAGDINGDGVTDLFLNLIGNPALSGGDILL</sequence>
<evidence type="ECO:0000313" key="5">
    <source>
        <dbReference type="EMBL" id="MBB5221407.1"/>
    </source>
</evidence>